<dbReference type="PANTHER" id="PTHR30615:SF8">
    <property type="entry name" value="UPF0047 PROTEIN C4A8.02C"/>
    <property type="match status" value="1"/>
</dbReference>
<dbReference type="PROSITE" id="PS01314">
    <property type="entry name" value="UPF0047"/>
    <property type="match status" value="1"/>
</dbReference>
<comment type="caution">
    <text evidence="2">The sequence shown here is derived from an EMBL/GenBank/DDBJ whole genome shotgun (WGS) entry which is preliminary data.</text>
</comment>
<evidence type="ECO:0000313" key="3">
    <source>
        <dbReference type="Proteomes" id="UP000014975"/>
    </source>
</evidence>
<proteinExistence type="inferred from homology"/>
<dbReference type="PANTHER" id="PTHR30615">
    <property type="entry name" value="UNCHARACTERIZED PROTEIN YJBQ-RELATED"/>
    <property type="match status" value="1"/>
</dbReference>
<dbReference type="PIRSF" id="PIRSF004681">
    <property type="entry name" value="UCP004681"/>
    <property type="match status" value="1"/>
</dbReference>
<dbReference type="NCBIfam" id="TIGR00149">
    <property type="entry name" value="TIGR00149_YjbQ"/>
    <property type="match status" value="1"/>
</dbReference>
<accession>S7T1K5</accession>
<dbReference type="eggNOG" id="COG0432">
    <property type="taxonomic scope" value="Bacteria"/>
</dbReference>
<dbReference type="SUPFAM" id="SSF111038">
    <property type="entry name" value="YjbQ-like"/>
    <property type="match status" value="1"/>
</dbReference>
<dbReference type="InterPro" id="IPR035917">
    <property type="entry name" value="YjbQ-like_sf"/>
</dbReference>
<protein>
    <recommendedName>
        <fullName evidence="4">Secondary thiamine-phosphate synthase enzyme</fullName>
    </recommendedName>
</protein>
<dbReference type="RefSeq" id="WP_020887781.1">
    <property type="nucleotide sequence ID" value="NZ_ATHI01000030.1"/>
</dbReference>
<dbReference type="Pfam" id="PF01894">
    <property type="entry name" value="YjbQ"/>
    <property type="match status" value="1"/>
</dbReference>
<gene>
    <name evidence="2" type="ORF">dsat_1084</name>
</gene>
<dbReference type="EMBL" id="ATHI01000030">
    <property type="protein sequence ID" value="EPR30957.1"/>
    <property type="molecule type" value="Genomic_DNA"/>
</dbReference>
<evidence type="ECO:0000313" key="2">
    <source>
        <dbReference type="EMBL" id="EPR30957.1"/>
    </source>
</evidence>
<dbReference type="Gene3D" id="2.60.120.460">
    <property type="entry name" value="YjbQ-like"/>
    <property type="match status" value="1"/>
</dbReference>
<dbReference type="Proteomes" id="UP000014975">
    <property type="component" value="Unassembled WGS sequence"/>
</dbReference>
<keyword evidence="3" id="KW-1185">Reference proteome</keyword>
<name>S7T1K5_9BACT</name>
<evidence type="ECO:0000256" key="1">
    <source>
        <dbReference type="ARBA" id="ARBA00005534"/>
    </source>
</evidence>
<dbReference type="OrthoDB" id="9801725at2"/>
<organism evidence="2 3">
    <name type="scientific">Alkalidesulfovibrio alkalitolerans DSM 16529</name>
    <dbReference type="NCBI Taxonomy" id="1121439"/>
    <lineage>
        <taxon>Bacteria</taxon>
        <taxon>Pseudomonadati</taxon>
        <taxon>Thermodesulfobacteriota</taxon>
        <taxon>Desulfovibrionia</taxon>
        <taxon>Desulfovibrionales</taxon>
        <taxon>Desulfovibrionaceae</taxon>
        <taxon>Alkalidesulfovibrio</taxon>
    </lineage>
</organism>
<comment type="similarity">
    <text evidence="1">Belongs to the UPF0047 family.</text>
</comment>
<dbReference type="STRING" id="1121439.dsat_1084"/>
<reference evidence="2 3" key="1">
    <citation type="journal article" date="2013" name="Genome Announc.">
        <title>Draft genome sequences for three mercury-methylating, sulfate-reducing bacteria.</title>
        <authorList>
            <person name="Brown S.D."/>
            <person name="Hurt R.A.Jr."/>
            <person name="Gilmour C.C."/>
            <person name="Elias D.A."/>
        </authorList>
    </citation>
    <scope>NUCLEOTIDE SEQUENCE [LARGE SCALE GENOMIC DNA]</scope>
    <source>
        <strain evidence="2 3">DSM 16529</strain>
    </source>
</reference>
<evidence type="ECO:0008006" key="4">
    <source>
        <dbReference type="Google" id="ProtNLM"/>
    </source>
</evidence>
<dbReference type="PATRIC" id="fig|1121439.3.peg.2459"/>
<sequence>MYSFSVATTAREQMADITREAAAALAALGGRNGALLLFSPHTTCGLTINEGADPSVQRDMIVALKRLIPLHGDYLHAEGNSDAHLKTTLTGTSLLVIVEDGAIKLGTWQRIFLCEYDGPRRRTVWAQFLPAQD</sequence>
<dbReference type="AlphaFoldDB" id="S7T1K5"/>
<dbReference type="InterPro" id="IPR001602">
    <property type="entry name" value="UPF0047_YjbQ-like"/>
</dbReference>